<dbReference type="HAMAP" id="MF_01006">
    <property type="entry name" value="Undec_diphosphatase"/>
    <property type="match status" value="1"/>
</dbReference>
<dbReference type="GO" id="GO:0005886">
    <property type="term" value="C:plasma membrane"/>
    <property type="evidence" value="ECO:0007669"/>
    <property type="project" value="UniProtKB-SubCell"/>
</dbReference>
<dbReference type="NCBIfam" id="TIGR00753">
    <property type="entry name" value="undec_PP_bacA"/>
    <property type="match status" value="1"/>
</dbReference>
<evidence type="ECO:0000256" key="10">
    <source>
        <dbReference type="ARBA" id="ARBA00032707"/>
    </source>
</evidence>
<feature type="transmembrane region" description="Helical" evidence="12">
    <location>
        <begin position="259"/>
        <end position="278"/>
    </location>
</feature>
<dbReference type="PANTHER" id="PTHR30622:SF4">
    <property type="entry name" value="UNDECAPRENYL-DIPHOSPHATASE"/>
    <property type="match status" value="1"/>
</dbReference>
<evidence type="ECO:0000256" key="7">
    <source>
        <dbReference type="ARBA" id="ARBA00022801"/>
    </source>
</evidence>
<feature type="transmembrane region" description="Helical" evidence="12">
    <location>
        <begin position="155"/>
        <end position="173"/>
    </location>
</feature>
<name>A0A6J6HS30_9ZZZZ</name>
<keyword evidence="7" id="KW-0378">Hydrolase</keyword>
<dbReference type="InterPro" id="IPR003824">
    <property type="entry name" value="UppP"/>
</dbReference>
<comment type="subcellular location">
    <subcellularLocation>
        <location evidence="1">Cell membrane</location>
        <topology evidence="1">Multi-pass membrane protein</topology>
    </subcellularLocation>
</comment>
<dbReference type="Pfam" id="PF02673">
    <property type="entry name" value="BacA"/>
    <property type="match status" value="1"/>
</dbReference>
<protein>
    <recommendedName>
        <fullName evidence="4">Undecaprenyl-diphosphatase</fullName>
        <ecNumber evidence="3">3.6.1.27</ecNumber>
    </recommendedName>
    <alternativeName>
        <fullName evidence="10">Undecaprenyl pyrophosphate phosphatase</fullName>
    </alternativeName>
</protein>
<keyword evidence="8 12" id="KW-1133">Transmembrane helix</keyword>
<keyword evidence="5" id="KW-1003">Cell membrane</keyword>
<evidence type="ECO:0000256" key="6">
    <source>
        <dbReference type="ARBA" id="ARBA00022692"/>
    </source>
</evidence>
<comment type="catalytic activity">
    <reaction evidence="11">
        <text>di-trans,octa-cis-undecaprenyl diphosphate + H2O = di-trans,octa-cis-undecaprenyl phosphate + phosphate + H(+)</text>
        <dbReference type="Rhea" id="RHEA:28094"/>
        <dbReference type="ChEBI" id="CHEBI:15377"/>
        <dbReference type="ChEBI" id="CHEBI:15378"/>
        <dbReference type="ChEBI" id="CHEBI:43474"/>
        <dbReference type="ChEBI" id="CHEBI:58405"/>
        <dbReference type="ChEBI" id="CHEBI:60392"/>
        <dbReference type="EC" id="3.6.1.27"/>
    </reaction>
</comment>
<organism evidence="13">
    <name type="scientific">freshwater metagenome</name>
    <dbReference type="NCBI Taxonomy" id="449393"/>
    <lineage>
        <taxon>unclassified sequences</taxon>
        <taxon>metagenomes</taxon>
        <taxon>ecological metagenomes</taxon>
    </lineage>
</organism>
<evidence type="ECO:0000256" key="1">
    <source>
        <dbReference type="ARBA" id="ARBA00004651"/>
    </source>
</evidence>
<feature type="transmembrane region" description="Helical" evidence="12">
    <location>
        <begin position="44"/>
        <end position="64"/>
    </location>
</feature>
<evidence type="ECO:0000256" key="12">
    <source>
        <dbReference type="SAM" id="Phobius"/>
    </source>
</evidence>
<dbReference type="NCBIfam" id="NF001392">
    <property type="entry name" value="PRK00281.2-1"/>
    <property type="match status" value="1"/>
</dbReference>
<accession>A0A6J6HS30</accession>
<comment type="similarity">
    <text evidence="2">Belongs to the UppP family.</text>
</comment>
<feature type="transmembrane region" description="Helical" evidence="12">
    <location>
        <begin position="193"/>
        <end position="211"/>
    </location>
</feature>
<feature type="transmembrane region" description="Helical" evidence="12">
    <location>
        <begin position="94"/>
        <end position="112"/>
    </location>
</feature>
<dbReference type="PANTHER" id="PTHR30622">
    <property type="entry name" value="UNDECAPRENYL-DIPHOSPHATASE"/>
    <property type="match status" value="1"/>
</dbReference>
<evidence type="ECO:0000313" key="13">
    <source>
        <dbReference type="EMBL" id="CAB4615373.1"/>
    </source>
</evidence>
<evidence type="ECO:0000256" key="3">
    <source>
        <dbReference type="ARBA" id="ARBA00012374"/>
    </source>
</evidence>
<feature type="transmembrane region" description="Helical" evidence="12">
    <location>
        <begin position="124"/>
        <end position="143"/>
    </location>
</feature>
<dbReference type="EMBL" id="CAEZVD010000004">
    <property type="protein sequence ID" value="CAB4615373.1"/>
    <property type="molecule type" value="Genomic_DNA"/>
</dbReference>
<dbReference type="GO" id="GO:0050380">
    <property type="term" value="F:undecaprenyl-diphosphatase activity"/>
    <property type="evidence" value="ECO:0007669"/>
    <property type="project" value="UniProtKB-EC"/>
</dbReference>
<gene>
    <name evidence="13" type="ORF">UFOPK1909_00153</name>
</gene>
<evidence type="ECO:0000256" key="2">
    <source>
        <dbReference type="ARBA" id="ARBA00010621"/>
    </source>
</evidence>
<sequence length="280" mass="30214">MNPFEAVILGIVQGLTEFLPISSSAHVQIAQQLLGLGAMPKPQLTAFIATIQLGTEAAVLIYFWKDITRIVRAFFGSLFNKSVQNQDQKRDAKLGWLIIVGSVPVVVVGLIFKDAIENQLRSLWVIAFTLIIFGIVLGIADFYGKRQKSIEQLTTRHGILFGLGQALAVIPGVSRSGGTISVGLFLGYSRQAAARYSFLLAIPAVIASGLYEFIKTANDLDQSLLIATAVATIVSFAVGFSVIVGLLKYLSKGSFMPFVIWRVAVGTLLIILLSNNVLNA</sequence>
<proteinExistence type="inferred from homology"/>
<evidence type="ECO:0000256" key="11">
    <source>
        <dbReference type="ARBA" id="ARBA00047594"/>
    </source>
</evidence>
<feature type="transmembrane region" description="Helical" evidence="12">
    <location>
        <begin position="223"/>
        <end position="247"/>
    </location>
</feature>
<dbReference type="EC" id="3.6.1.27" evidence="3"/>
<dbReference type="AlphaFoldDB" id="A0A6J6HS30"/>
<evidence type="ECO:0000256" key="8">
    <source>
        <dbReference type="ARBA" id="ARBA00022989"/>
    </source>
</evidence>
<evidence type="ECO:0000256" key="5">
    <source>
        <dbReference type="ARBA" id="ARBA00022475"/>
    </source>
</evidence>
<keyword evidence="9 12" id="KW-0472">Membrane</keyword>
<keyword evidence="6 12" id="KW-0812">Transmembrane</keyword>
<evidence type="ECO:0000256" key="9">
    <source>
        <dbReference type="ARBA" id="ARBA00023136"/>
    </source>
</evidence>
<reference evidence="13" key="1">
    <citation type="submission" date="2020-05" db="EMBL/GenBank/DDBJ databases">
        <authorList>
            <person name="Chiriac C."/>
            <person name="Salcher M."/>
            <person name="Ghai R."/>
            <person name="Kavagutti S V."/>
        </authorList>
    </citation>
    <scope>NUCLEOTIDE SEQUENCE</scope>
</reference>
<evidence type="ECO:0000256" key="4">
    <source>
        <dbReference type="ARBA" id="ARBA00021581"/>
    </source>
</evidence>